<dbReference type="EMBL" id="FNSV01000009">
    <property type="protein sequence ID" value="SED98650.1"/>
    <property type="molecule type" value="Genomic_DNA"/>
</dbReference>
<proteinExistence type="predicted"/>
<name>A0A1H5F5T0_9NOCA</name>
<evidence type="ECO:0000256" key="1">
    <source>
        <dbReference type="SAM" id="MobiDB-lite"/>
    </source>
</evidence>
<protein>
    <submittedName>
        <fullName evidence="2">Uncharacterized protein</fullName>
    </submittedName>
</protein>
<reference evidence="3" key="1">
    <citation type="submission" date="2016-10" db="EMBL/GenBank/DDBJ databases">
        <authorList>
            <person name="Varghese N."/>
            <person name="Submissions S."/>
        </authorList>
    </citation>
    <scope>NUCLEOTIDE SEQUENCE [LARGE SCALE GENOMIC DNA]</scope>
    <source>
        <strain evidence="3">DSM 44498</strain>
    </source>
</reference>
<feature type="region of interest" description="Disordered" evidence="1">
    <location>
        <begin position="74"/>
        <end position="113"/>
    </location>
</feature>
<feature type="region of interest" description="Disordered" evidence="1">
    <location>
        <begin position="1"/>
        <end position="20"/>
    </location>
</feature>
<dbReference type="AlphaFoldDB" id="A0A1H5F5T0"/>
<accession>A0A1H5F5T0</accession>
<keyword evidence="3" id="KW-1185">Reference proteome</keyword>
<feature type="compositionally biased region" description="Polar residues" evidence="1">
    <location>
        <begin position="9"/>
        <end position="19"/>
    </location>
</feature>
<sequence length="113" mass="12669">MRDLHESMNHLTATASPLGQQMIDEFRAGTYGRLAPMVAALDPSFTPTEGHIRDDGLQADIPDLRVPRDVEGKVIESDGSSGTPDSDEPNNVRLVIQRIFRRTPRHRNRRRAP</sequence>
<evidence type="ECO:0000313" key="2">
    <source>
        <dbReference type="EMBL" id="SED98650.1"/>
    </source>
</evidence>
<dbReference type="Proteomes" id="UP000183561">
    <property type="component" value="Unassembled WGS sequence"/>
</dbReference>
<feature type="compositionally biased region" description="Basic residues" evidence="1">
    <location>
        <begin position="99"/>
        <end position="113"/>
    </location>
</feature>
<gene>
    <name evidence="2" type="ORF">SAMN04490239_9503</name>
</gene>
<organism evidence="2 3">
    <name type="scientific">Rhodococcus koreensis</name>
    <dbReference type="NCBI Taxonomy" id="99653"/>
    <lineage>
        <taxon>Bacteria</taxon>
        <taxon>Bacillati</taxon>
        <taxon>Actinomycetota</taxon>
        <taxon>Actinomycetes</taxon>
        <taxon>Mycobacteriales</taxon>
        <taxon>Nocardiaceae</taxon>
        <taxon>Rhodococcus</taxon>
    </lineage>
</organism>
<evidence type="ECO:0000313" key="3">
    <source>
        <dbReference type="Proteomes" id="UP000183561"/>
    </source>
</evidence>